<keyword evidence="1" id="KW-0175">Coiled coil</keyword>
<reference evidence="3 4" key="1">
    <citation type="submission" date="2017-08" db="EMBL/GenBank/DDBJ databases">
        <title>Lysobacter sylvestris genome.</title>
        <authorList>
            <person name="Zhang D.-C."/>
            <person name="Albuquerque L."/>
            <person name="Franca L."/>
            <person name="Froufe H.J.C."/>
            <person name="Barroso C."/>
            <person name="Egas C."/>
            <person name="Da Costa M."/>
            <person name="Margesin R."/>
        </authorList>
    </citation>
    <scope>NUCLEOTIDE SEQUENCE [LARGE SCALE GENOMIC DNA]</scope>
    <source>
        <strain evidence="3 4">AM20-91</strain>
    </source>
</reference>
<accession>A0A2K1Q1J0</accession>
<sequence length="227" mass="24137">MEAHRPATDLRIAIACVLALVGIPASAQTPPQGKPGSTVRCWTERGQTVCGDTIPANAAGSAQREINASGVTVQTFPRPLTPTEQAAKDAADKAEAARLAAQASQTRQQIALASTYASEDALRKAYAERTQSVHAAMVAAQSSLASHRLELSRALLRAANLELQGKPVNKQLQDGIAQQVGTVNTAFTDLQHKRGEYAAMDDELQQALQKYRDYKQNGGIAPAVPQN</sequence>
<keyword evidence="2" id="KW-0732">Signal</keyword>
<feature type="chain" id="PRO_5014335253" description="DUF4124 domain-containing protein" evidence="2">
    <location>
        <begin position="28"/>
        <end position="227"/>
    </location>
</feature>
<dbReference type="Proteomes" id="UP000236220">
    <property type="component" value="Unassembled WGS sequence"/>
</dbReference>
<evidence type="ECO:0000256" key="2">
    <source>
        <dbReference type="SAM" id="SignalP"/>
    </source>
</evidence>
<feature type="coiled-coil region" evidence="1">
    <location>
        <begin position="190"/>
        <end position="217"/>
    </location>
</feature>
<comment type="caution">
    <text evidence="3">The sequence shown here is derived from an EMBL/GenBank/DDBJ whole genome shotgun (WGS) entry which is preliminary data.</text>
</comment>
<feature type="signal peptide" evidence="2">
    <location>
        <begin position="1"/>
        <end position="27"/>
    </location>
</feature>
<organism evidence="3 4">
    <name type="scientific">Solilutibacter silvestris</name>
    <dbReference type="NCBI Taxonomy" id="1645665"/>
    <lineage>
        <taxon>Bacteria</taxon>
        <taxon>Pseudomonadati</taxon>
        <taxon>Pseudomonadota</taxon>
        <taxon>Gammaproteobacteria</taxon>
        <taxon>Lysobacterales</taxon>
        <taxon>Lysobacteraceae</taxon>
        <taxon>Solilutibacter</taxon>
    </lineage>
</organism>
<evidence type="ECO:0000313" key="4">
    <source>
        <dbReference type="Proteomes" id="UP000236220"/>
    </source>
</evidence>
<evidence type="ECO:0008006" key="5">
    <source>
        <dbReference type="Google" id="ProtNLM"/>
    </source>
</evidence>
<evidence type="ECO:0000256" key="1">
    <source>
        <dbReference type="SAM" id="Coils"/>
    </source>
</evidence>
<dbReference type="AlphaFoldDB" id="A0A2K1Q1J0"/>
<protein>
    <recommendedName>
        <fullName evidence="5">DUF4124 domain-containing protein</fullName>
    </recommendedName>
</protein>
<name>A0A2K1Q1J0_9GAMM</name>
<keyword evidence="4" id="KW-1185">Reference proteome</keyword>
<proteinExistence type="predicted"/>
<dbReference type="EMBL" id="NPZB01000001">
    <property type="protein sequence ID" value="PNS08894.1"/>
    <property type="molecule type" value="Genomic_DNA"/>
</dbReference>
<gene>
    <name evidence="3" type="ORF">Lysil_0523</name>
</gene>
<evidence type="ECO:0000313" key="3">
    <source>
        <dbReference type="EMBL" id="PNS08894.1"/>
    </source>
</evidence>